<evidence type="ECO:0008006" key="6">
    <source>
        <dbReference type="Google" id="ProtNLM"/>
    </source>
</evidence>
<protein>
    <recommendedName>
        <fullName evidence="6">CUB domain-containing protein</fullName>
    </recommendedName>
</protein>
<reference evidence="4 5" key="1">
    <citation type="submission" date="2024-02" db="EMBL/GenBank/DDBJ databases">
        <authorList>
            <person name="Daric V."/>
            <person name="Darras S."/>
        </authorList>
    </citation>
    <scope>NUCLEOTIDE SEQUENCE [LARGE SCALE GENOMIC DNA]</scope>
</reference>
<evidence type="ECO:0000313" key="5">
    <source>
        <dbReference type="Proteomes" id="UP001642483"/>
    </source>
</evidence>
<keyword evidence="5" id="KW-1185">Reference proteome</keyword>
<feature type="transmembrane region" description="Helical" evidence="2">
    <location>
        <begin position="183"/>
        <end position="205"/>
    </location>
</feature>
<evidence type="ECO:0000313" key="4">
    <source>
        <dbReference type="EMBL" id="CAK8680509.1"/>
    </source>
</evidence>
<keyword evidence="3" id="KW-0732">Signal</keyword>
<feature type="compositionally biased region" description="Polar residues" evidence="1">
    <location>
        <begin position="312"/>
        <end position="322"/>
    </location>
</feature>
<feature type="chain" id="PRO_5047322557" description="CUB domain-containing protein" evidence="3">
    <location>
        <begin position="22"/>
        <end position="408"/>
    </location>
</feature>
<accession>A0ABP0FPR5</accession>
<gene>
    <name evidence="4" type="ORF">CVLEPA_LOCUS10756</name>
</gene>
<dbReference type="EMBL" id="CAWYQH010000068">
    <property type="protein sequence ID" value="CAK8680509.1"/>
    <property type="molecule type" value="Genomic_DNA"/>
</dbReference>
<keyword evidence="2" id="KW-1133">Transmembrane helix</keyword>
<sequence length="408" mass="45615">MFKTRTTTWKNIVFFLSYVTARPDASELVDCDGHEQWGNSSGRIAIVPNPNYRNIDYLMIFPNRTEMFMMNISISTEHKSPYCYTAIDFVVLPDGYKQCVNDEFCHVYVPPDADVTNLQTLYSVSSVSGRCGANLTKAAKWPPRICVKGRQPSFELGITYQFVEMGDAQQDPAPVYQLDDSTLGVIMAVVIPATVIVIIATIFACRRKSCRKRTRSAFEIAPYAVHVSIRRGLSLNTAQKEQMPGNVYDNVENATSGQNNDYLQPIVEQTYCEIQNCEPTDAALLTPSRRVYDIAEGFDTASPEQKRHETGHGNNFDGNNSLTDESTFVGVYGETGVSVGYMEMSPTPGSSRNLDSFDYNSADSLLAANDASRTEYSEIVATMKEGRSLERLHSCQDKYKSVRKKKRP</sequence>
<name>A0ABP0FPR5_CLALP</name>
<keyword evidence="2" id="KW-0472">Membrane</keyword>
<feature type="region of interest" description="Disordered" evidence="1">
    <location>
        <begin position="301"/>
        <end position="322"/>
    </location>
</feature>
<evidence type="ECO:0000256" key="1">
    <source>
        <dbReference type="SAM" id="MobiDB-lite"/>
    </source>
</evidence>
<dbReference type="Proteomes" id="UP001642483">
    <property type="component" value="Unassembled WGS sequence"/>
</dbReference>
<evidence type="ECO:0000256" key="2">
    <source>
        <dbReference type="SAM" id="Phobius"/>
    </source>
</evidence>
<proteinExistence type="predicted"/>
<keyword evidence="2" id="KW-0812">Transmembrane</keyword>
<organism evidence="4 5">
    <name type="scientific">Clavelina lepadiformis</name>
    <name type="common">Light-bulb sea squirt</name>
    <name type="synonym">Ascidia lepadiformis</name>
    <dbReference type="NCBI Taxonomy" id="159417"/>
    <lineage>
        <taxon>Eukaryota</taxon>
        <taxon>Metazoa</taxon>
        <taxon>Chordata</taxon>
        <taxon>Tunicata</taxon>
        <taxon>Ascidiacea</taxon>
        <taxon>Aplousobranchia</taxon>
        <taxon>Clavelinidae</taxon>
        <taxon>Clavelina</taxon>
    </lineage>
</organism>
<comment type="caution">
    <text evidence="4">The sequence shown here is derived from an EMBL/GenBank/DDBJ whole genome shotgun (WGS) entry which is preliminary data.</text>
</comment>
<evidence type="ECO:0000256" key="3">
    <source>
        <dbReference type="SAM" id="SignalP"/>
    </source>
</evidence>
<feature type="signal peptide" evidence="3">
    <location>
        <begin position="1"/>
        <end position="21"/>
    </location>
</feature>